<dbReference type="Gene3D" id="3.40.1260.10">
    <property type="entry name" value="DsrEFH-like"/>
    <property type="match status" value="1"/>
</dbReference>
<comment type="similarity">
    <text evidence="1">Belongs to the DsrF/TusC family.</text>
</comment>
<dbReference type="EMBL" id="CP033065">
    <property type="protein sequence ID" value="AYM86776.1"/>
    <property type="molecule type" value="Genomic_DNA"/>
</dbReference>
<dbReference type="PANTHER" id="PTHR38780">
    <property type="entry name" value="PROTEIN TUSC"/>
    <property type="match status" value="1"/>
</dbReference>
<dbReference type="SUPFAM" id="SSF75169">
    <property type="entry name" value="DsrEFH-like"/>
    <property type="match status" value="1"/>
</dbReference>
<dbReference type="PANTHER" id="PTHR38780:SF1">
    <property type="entry name" value="PROTEIN TUSC"/>
    <property type="match status" value="1"/>
</dbReference>
<reference evidence="2 3" key="1">
    <citation type="submission" date="2018-10" db="EMBL/GenBank/DDBJ databases">
        <title>Complete Genome Sequence and Transcriptomic Profiles of a Marine Bacterium, Pseudoalteromonas agarivorans Hao 2018.</title>
        <authorList>
            <person name="Hao L."/>
        </authorList>
    </citation>
    <scope>NUCLEOTIDE SEQUENCE [LARGE SCALE GENOMIC DNA]</scope>
    <source>
        <strain evidence="2 3">Hao 2018</strain>
    </source>
</reference>
<dbReference type="Proteomes" id="UP000279995">
    <property type="component" value="Chromosome I"/>
</dbReference>
<dbReference type="RefSeq" id="WP_121637549.1">
    <property type="nucleotide sequence ID" value="NZ_CP033065.1"/>
</dbReference>
<dbReference type="AlphaFoldDB" id="A0AAD0TZ99"/>
<dbReference type="NCBIfam" id="NF001238">
    <property type="entry name" value="PRK00211.1"/>
    <property type="match status" value="1"/>
</dbReference>
<dbReference type="Pfam" id="PF02635">
    <property type="entry name" value="DsrE"/>
    <property type="match status" value="1"/>
</dbReference>
<organism evidence="2 3">
    <name type="scientific">Pseudoalteromonas agarivorans</name>
    <dbReference type="NCBI Taxonomy" id="176102"/>
    <lineage>
        <taxon>Bacteria</taxon>
        <taxon>Pseudomonadati</taxon>
        <taxon>Pseudomonadota</taxon>
        <taxon>Gammaproteobacteria</taxon>
        <taxon>Alteromonadales</taxon>
        <taxon>Pseudoalteromonadaceae</taxon>
        <taxon>Pseudoalteromonas</taxon>
    </lineage>
</organism>
<gene>
    <name evidence="2" type="primary">tusC</name>
    <name evidence="2" type="ORF">D9T18_08660</name>
</gene>
<name>A0AAD0TZ99_9GAMM</name>
<protein>
    <submittedName>
        <fullName evidence="2">Sulfurtransferase complex subunit TusC</fullName>
    </submittedName>
</protein>
<evidence type="ECO:0000256" key="1">
    <source>
        <dbReference type="ARBA" id="ARBA00005996"/>
    </source>
</evidence>
<dbReference type="InterPro" id="IPR017462">
    <property type="entry name" value="Sulphur_relay_TusC/DsrF"/>
</dbReference>
<dbReference type="InterPro" id="IPR027396">
    <property type="entry name" value="DsrEFH-like"/>
</dbReference>
<dbReference type="InterPro" id="IPR003787">
    <property type="entry name" value="Sulphur_relay_DsrE/F-like"/>
</dbReference>
<accession>A0AAD0TZ99</accession>
<evidence type="ECO:0000313" key="3">
    <source>
        <dbReference type="Proteomes" id="UP000279995"/>
    </source>
</evidence>
<evidence type="ECO:0000313" key="2">
    <source>
        <dbReference type="EMBL" id="AYM86776.1"/>
    </source>
</evidence>
<sequence length="118" mass="13449">MKNVLVMSQSSPFDELNTRDALDMALIFAAVDQNISWLFSGPAVLALKHNQSTQQLGVKDFFKNIKTLEIYEVENIYVCEKSLLDYNLNKSQLIIDSTSLNYTEQQQLIGQQDFVVNL</sequence>
<proteinExistence type="inferred from homology"/>